<proteinExistence type="predicted"/>
<reference evidence="1 2" key="1">
    <citation type="submission" date="2013-07" db="EMBL/GenBank/DDBJ databases">
        <title>Comparative Genomic and Metabolomic Analysis of Twelve Strains of Pseudoalteromonas luteoviolacea.</title>
        <authorList>
            <person name="Vynne N.G."/>
            <person name="Mansson M."/>
            <person name="Gram L."/>
        </authorList>
    </citation>
    <scope>NUCLEOTIDE SEQUENCE [LARGE SCALE GENOMIC DNA]</scope>
    <source>
        <strain evidence="1 2">CPMOR-1</strain>
    </source>
</reference>
<organism evidence="1 2">
    <name type="scientific">Pseudoalteromonas luteoviolacea CPMOR-1</name>
    <dbReference type="NCBI Taxonomy" id="1365248"/>
    <lineage>
        <taxon>Bacteria</taxon>
        <taxon>Pseudomonadati</taxon>
        <taxon>Pseudomonadota</taxon>
        <taxon>Gammaproteobacteria</taxon>
        <taxon>Alteromonadales</taxon>
        <taxon>Pseudoalteromonadaceae</taxon>
        <taxon>Pseudoalteromonas</taxon>
    </lineage>
</organism>
<accession>A0A167H408</accession>
<dbReference type="RefSeq" id="WP_063370386.1">
    <property type="nucleotide sequence ID" value="NZ_AUYC01000095.1"/>
</dbReference>
<protein>
    <submittedName>
        <fullName evidence="1">Uncharacterized protein</fullName>
    </submittedName>
</protein>
<sequence>MTTKTEFLKQYEGLIQKELSETLECINLQLSKDGGYLGELKFEQNVPYGVALHVMETIRSGLEMDGWTYSHNNKVLSNIFEVMVY</sequence>
<evidence type="ECO:0000313" key="2">
    <source>
        <dbReference type="Proteomes" id="UP000076486"/>
    </source>
</evidence>
<comment type="caution">
    <text evidence="1">The sequence shown here is derived from an EMBL/GenBank/DDBJ whole genome shotgun (WGS) entry which is preliminary data.</text>
</comment>
<name>A0A167H408_9GAMM</name>
<dbReference type="Proteomes" id="UP000076486">
    <property type="component" value="Unassembled WGS sequence"/>
</dbReference>
<dbReference type="AlphaFoldDB" id="A0A167H408"/>
<gene>
    <name evidence="1" type="ORF">N473_06945</name>
</gene>
<dbReference type="EMBL" id="AUYC01000095">
    <property type="protein sequence ID" value="KZN57608.1"/>
    <property type="molecule type" value="Genomic_DNA"/>
</dbReference>
<evidence type="ECO:0000313" key="1">
    <source>
        <dbReference type="EMBL" id="KZN57608.1"/>
    </source>
</evidence>
<dbReference type="PATRIC" id="fig|1365248.3.peg.5416"/>